<dbReference type="Proteomes" id="UP001141552">
    <property type="component" value="Unassembled WGS sequence"/>
</dbReference>
<dbReference type="OrthoDB" id="1730863at2759"/>
<dbReference type="GO" id="GO:0035556">
    <property type="term" value="P:intracellular signal transduction"/>
    <property type="evidence" value="ECO:0007669"/>
    <property type="project" value="TreeGrafter"/>
</dbReference>
<dbReference type="InterPro" id="IPR050285">
    <property type="entry name" value="STE20_Ser/Thr_kinase"/>
</dbReference>
<reference evidence="2" key="2">
    <citation type="journal article" date="2023" name="Plants (Basel)">
        <title>Annotation of the Turnera subulata (Passifloraceae) Draft Genome Reveals the S-Locus Evolved after the Divergence of Turneroideae from Passifloroideae in a Stepwise Manner.</title>
        <authorList>
            <person name="Henning P.M."/>
            <person name="Roalson E.H."/>
            <person name="Mir W."/>
            <person name="McCubbin A.G."/>
            <person name="Shore J.S."/>
        </authorList>
    </citation>
    <scope>NUCLEOTIDE SEQUENCE</scope>
    <source>
        <strain evidence="2">F60SS</strain>
    </source>
</reference>
<dbReference type="InterPro" id="IPR011009">
    <property type="entry name" value="Kinase-like_dom_sf"/>
</dbReference>
<evidence type="ECO:0000313" key="2">
    <source>
        <dbReference type="EMBL" id="KAJ4831424.1"/>
    </source>
</evidence>
<proteinExistence type="predicted"/>
<dbReference type="EMBL" id="JAKUCV010005373">
    <property type="protein sequence ID" value="KAJ4831424.1"/>
    <property type="molecule type" value="Genomic_DNA"/>
</dbReference>
<sequence length="291" mass="31073">MFGSVSARNPRDGGDVVIHNSDSDAEPEPNSQLHRGSDDGNGKNDDDIYATMVYKGASSQNDRLGGEDEDEDSLPPLFRRLPKDFGGINDDENDGADFGTMIVKTGRSRPDSWSSSSSSFVPKSRRSSPFSGFGGRGEEIEGESDSDGDGEAYGTFVVKKTTGRGTAGGGSGMGELGLGFGGKQQRKATGSFGLTMEEEKQGSYGAVYKARDLRTSELVAIKVISLSEGIVMEYCGGGSVADLMNVTDEALEEYQIAYICREALKVDVWALGVSAIEMAEVYMKHHIRDGP</sequence>
<organism evidence="2 3">
    <name type="scientific">Turnera subulata</name>
    <dbReference type="NCBI Taxonomy" id="218843"/>
    <lineage>
        <taxon>Eukaryota</taxon>
        <taxon>Viridiplantae</taxon>
        <taxon>Streptophyta</taxon>
        <taxon>Embryophyta</taxon>
        <taxon>Tracheophyta</taxon>
        <taxon>Spermatophyta</taxon>
        <taxon>Magnoliopsida</taxon>
        <taxon>eudicotyledons</taxon>
        <taxon>Gunneridae</taxon>
        <taxon>Pentapetalae</taxon>
        <taxon>rosids</taxon>
        <taxon>fabids</taxon>
        <taxon>Malpighiales</taxon>
        <taxon>Passifloraceae</taxon>
        <taxon>Turnera</taxon>
    </lineage>
</organism>
<dbReference type="Gene3D" id="1.10.510.10">
    <property type="entry name" value="Transferase(Phosphotransferase) domain 1"/>
    <property type="match status" value="1"/>
</dbReference>
<evidence type="ECO:0000313" key="3">
    <source>
        <dbReference type="Proteomes" id="UP001141552"/>
    </source>
</evidence>
<feature type="compositionally biased region" description="Low complexity" evidence="1">
    <location>
        <begin position="111"/>
        <end position="131"/>
    </location>
</feature>
<accession>A0A9Q0FH82</accession>
<keyword evidence="3" id="KW-1185">Reference proteome</keyword>
<evidence type="ECO:0000256" key="1">
    <source>
        <dbReference type="SAM" id="MobiDB-lite"/>
    </source>
</evidence>
<dbReference type="PANTHER" id="PTHR48015">
    <property type="entry name" value="SERINE/THREONINE-PROTEIN KINASE TAO"/>
    <property type="match status" value="1"/>
</dbReference>
<dbReference type="GO" id="GO:0043408">
    <property type="term" value="P:regulation of MAPK cascade"/>
    <property type="evidence" value="ECO:0007669"/>
    <property type="project" value="TreeGrafter"/>
</dbReference>
<feature type="region of interest" description="Disordered" evidence="1">
    <location>
        <begin position="1"/>
        <end position="151"/>
    </location>
</feature>
<dbReference type="SUPFAM" id="SSF56112">
    <property type="entry name" value="Protein kinase-like (PK-like)"/>
    <property type="match status" value="1"/>
</dbReference>
<gene>
    <name evidence="2" type="ORF">Tsubulata_023219</name>
</gene>
<feature type="compositionally biased region" description="Basic and acidic residues" evidence="1">
    <location>
        <begin position="35"/>
        <end position="46"/>
    </location>
</feature>
<dbReference type="PANTHER" id="PTHR48015:SF16">
    <property type="entry name" value="SERINE_THREONINE-PROTEIN KINASE SULU"/>
    <property type="match status" value="1"/>
</dbReference>
<feature type="compositionally biased region" description="Acidic residues" evidence="1">
    <location>
        <begin position="140"/>
        <end position="150"/>
    </location>
</feature>
<comment type="caution">
    <text evidence="2">The sequence shown here is derived from an EMBL/GenBank/DDBJ whole genome shotgun (WGS) entry which is preliminary data.</text>
</comment>
<evidence type="ECO:0008006" key="4">
    <source>
        <dbReference type="Google" id="ProtNLM"/>
    </source>
</evidence>
<name>A0A9Q0FH82_9ROSI</name>
<dbReference type="AlphaFoldDB" id="A0A9Q0FH82"/>
<reference evidence="2" key="1">
    <citation type="submission" date="2022-02" db="EMBL/GenBank/DDBJ databases">
        <authorList>
            <person name="Henning P.M."/>
            <person name="McCubbin A.G."/>
            <person name="Shore J.S."/>
        </authorList>
    </citation>
    <scope>NUCLEOTIDE SEQUENCE</scope>
    <source>
        <strain evidence="2">F60SS</strain>
        <tissue evidence="2">Leaves</tissue>
    </source>
</reference>
<protein>
    <recommendedName>
        <fullName evidence="4">Protein kinase domain-containing protein</fullName>
    </recommendedName>
</protein>